<dbReference type="SUPFAM" id="SSF51735">
    <property type="entry name" value="NAD(P)-binding Rossmann-fold domains"/>
    <property type="match status" value="1"/>
</dbReference>
<evidence type="ECO:0000256" key="1">
    <source>
        <dbReference type="ARBA" id="ARBA00022598"/>
    </source>
</evidence>
<dbReference type="PANTHER" id="PTHR43334">
    <property type="entry name" value="ACETATE--COA LIGASE [ADP-FORMING]"/>
    <property type="match status" value="1"/>
</dbReference>
<dbReference type="Pfam" id="PF19045">
    <property type="entry name" value="Ligase_CoA_2"/>
    <property type="match status" value="1"/>
</dbReference>
<dbReference type="InterPro" id="IPR003781">
    <property type="entry name" value="CoA-bd"/>
</dbReference>
<dbReference type="InterPro" id="IPR032875">
    <property type="entry name" value="Succ_CoA_lig_flav_dom"/>
</dbReference>
<dbReference type="Pfam" id="PF13380">
    <property type="entry name" value="CoA_binding_2"/>
    <property type="match status" value="1"/>
</dbReference>
<dbReference type="PATRIC" id="fig|768679.9.peg.1674"/>
<dbReference type="EMBL" id="FN869859">
    <property type="protein sequence ID" value="CCC82275.1"/>
    <property type="molecule type" value="Genomic_DNA"/>
</dbReference>
<dbReference type="HOGENOM" id="CLU_007415_2_3_2"/>
<evidence type="ECO:0000259" key="4">
    <source>
        <dbReference type="SMART" id="SM00881"/>
    </source>
</evidence>
<keyword evidence="6" id="KW-1185">Reference proteome</keyword>
<dbReference type="KEGG" id="ttn:TTX_1654"/>
<dbReference type="PANTHER" id="PTHR43334:SF2">
    <property type="entry name" value="ACETATE--COA LIGASE [ADP-FORMING]"/>
    <property type="match status" value="1"/>
</dbReference>
<dbReference type="eggNOG" id="arCOG01340">
    <property type="taxonomic scope" value="Archaea"/>
</dbReference>
<dbReference type="GO" id="GO:0005524">
    <property type="term" value="F:ATP binding"/>
    <property type="evidence" value="ECO:0007669"/>
    <property type="project" value="UniProtKB-KW"/>
</dbReference>
<dbReference type="InterPro" id="IPR036291">
    <property type="entry name" value="NAD(P)-bd_dom_sf"/>
</dbReference>
<protein>
    <submittedName>
        <fullName evidence="5">Acyl-CoA synthetase (NDP forming)</fullName>
    </submittedName>
</protein>
<keyword evidence="2" id="KW-0547">Nucleotide-binding</keyword>
<proteinExistence type="predicted"/>
<evidence type="ECO:0000313" key="5">
    <source>
        <dbReference type="EMBL" id="CCC82275.1"/>
    </source>
</evidence>
<dbReference type="AlphaFoldDB" id="G4RL30"/>
<evidence type="ECO:0000256" key="2">
    <source>
        <dbReference type="ARBA" id="ARBA00022741"/>
    </source>
</evidence>
<dbReference type="OrthoDB" id="18103at2157"/>
<dbReference type="InterPro" id="IPR051538">
    <property type="entry name" value="Acyl-CoA_Synth/Transferase"/>
</dbReference>
<keyword evidence="1" id="KW-0436">Ligase</keyword>
<gene>
    <name evidence="5" type="ordered locus">TTX_1654</name>
</gene>
<evidence type="ECO:0000313" key="6">
    <source>
        <dbReference type="Proteomes" id="UP000002654"/>
    </source>
</evidence>
<feature type="domain" description="CoA-binding" evidence="4">
    <location>
        <begin position="6"/>
        <end position="104"/>
    </location>
</feature>
<name>G4RL30_THETK</name>
<dbReference type="Gene3D" id="3.40.50.720">
    <property type="entry name" value="NAD(P)-binding Rossmann-like Domain"/>
    <property type="match status" value="1"/>
</dbReference>
<organism evidence="5 6">
    <name type="scientific">Thermoproteus tenax (strain ATCC 35583 / DSM 2078 / JCM 9277 / NBRC 100435 / Kra 1)</name>
    <dbReference type="NCBI Taxonomy" id="768679"/>
    <lineage>
        <taxon>Archaea</taxon>
        <taxon>Thermoproteota</taxon>
        <taxon>Thermoprotei</taxon>
        <taxon>Thermoproteales</taxon>
        <taxon>Thermoproteaceae</taxon>
        <taxon>Thermoproteus</taxon>
    </lineage>
</organism>
<dbReference type="PaxDb" id="768679-TTX_1654"/>
<evidence type="ECO:0000256" key="3">
    <source>
        <dbReference type="ARBA" id="ARBA00022840"/>
    </source>
</evidence>
<sequence>MELESLFFPDSVAVVGASPRSNSVGYVISVQLLRRFRGKVYLVNPNYNEAIINNINVRFYKSILDINDKIDLAVVAVPSRYVPDIMRELGKHGVKAAVIVSGGFAEVGEVELEEYVVKISREYGIRILGPNCVGVFNALNGLDTMFLPEEKAKRPAGGPIAFISQSGAVMTAVLDWAATEGVGIGIAVNVGNRADIGEGDILNYFKELDFIKVVGIYLEGFRKREELLSFMKAAKSISYKKPLIIYKAGRNLESSRAALSHTAALAGNYEYYRALFAQVGAIEAHDLIDMFDISQAMALLPPPEGKRVLVVTSSGGIGVQSVDALVENGLEVPPTPREMREELKTKLSRLVSLSNPIDLTGSATDEDFKAVLEVGAKHFDAILVGALIHPPGLSERLAEYIVDVLRLGKPIVAVSLGGSPQVKELENRLRGKVPVYNTPRRAARALGALYRYYSFKQRTKRSSA</sequence>
<dbReference type="GO" id="GO:0043758">
    <property type="term" value="F:acetate-CoA ligase (ADP-forming) activity"/>
    <property type="evidence" value="ECO:0007669"/>
    <property type="project" value="InterPro"/>
</dbReference>
<dbReference type="Proteomes" id="UP000002654">
    <property type="component" value="Chromosome"/>
</dbReference>
<dbReference type="InterPro" id="IPR043938">
    <property type="entry name" value="Ligase_CoA_dom"/>
</dbReference>
<reference evidence="5 6" key="1">
    <citation type="journal article" date="2011" name="PLoS ONE">
        <title>The complete genome sequence of Thermoproteus tenax: a physiologically versatile member of the Crenarchaeota.</title>
        <authorList>
            <person name="Siebers B."/>
            <person name="Zaparty M."/>
            <person name="Raddatz G."/>
            <person name="Tjaden B."/>
            <person name="Albers S.V."/>
            <person name="Bell S.D."/>
            <person name="Blombach F."/>
            <person name="Kletzin A."/>
            <person name="Kyrpides N."/>
            <person name="Lanz C."/>
            <person name="Plagens A."/>
            <person name="Rampp M."/>
            <person name="Rosinus A."/>
            <person name="von Jan M."/>
            <person name="Makarova K.S."/>
            <person name="Klenk H.P."/>
            <person name="Schuster S.C."/>
            <person name="Hensel R."/>
        </authorList>
    </citation>
    <scope>NUCLEOTIDE SEQUENCE [LARGE SCALE GENOMIC DNA]</scope>
    <source>
        <strain evidence="6">ATCC 35583 / DSM 2078 / JCM 9277 / NBRC 100435 / Kra 1</strain>
    </source>
</reference>
<dbReference type="InterPro" id="IPR016102">
    <property type="entry name" value="Succinyl-CoA_synth-like"/>
</dbReference>
<accession>G4RL30</accession>
<dbReference type="SUPFAM" id="SSF52210">
    <property type="entry name" value="Succinyl-CoA synthetase domains"/>
    <property type="match status" value="2"/>
</dbReference>
<dbReference type="Pfam" id="PF13607">
    <property type="entry name" value="Succ_CoA_lig"/>
    <property type="match status" value="1"/>
</dbReference>
<dbReference type="GeneID" id="11262533"/>
<dbReference type="STRING" id="768679.TTX_1654"/>
<dbReference type="Gene3D" id="3.40.50.261">
    <property type="entry name" value="Succinyl-CoA synthetase domains"/>
    <property type="match status" value="2"/>
</dbReference>
<dbReference type="SMART" id="SM00881">
    <property type="entry name" value="CoA_binding"/>
    <property type="match status" value="1"/>
</dbReference>
<dbReference type="RefSeq" id="WP_014127529.1">
    <property type="nucleotide sequence ID" value="NC_016070.1"/>
</dbReference>
<keyword evidence="3" id="KW-0067">ATP-binding</keyword>